<reference evidence="2 3" key="1">
    <citation type="submission" date="2020-03" db="EMBL/GenBank/DDBJ databases">
        <title>Leucobacter sp. nov., isolated from beetles.</title>
        <authorList>
            <person name="Hyun D.-W."/>
            <person name="Bae J.-W."/>
        </authorList>
    </citation>
    <scope>NUCLEOTIDE SEQUENCE [LARGE SCALE GENOMIC DNA]</scope>
    <source>
        <strain evidence="2 3">HDW9A</strain>
    </source>
</reference>
<sequence length="300" mass="33492">MQKIVTNIWSNRNAEEAGAFYAGVFPNARSWVESRYPFEGLLEFQQGLAGEPLTVGVDIDGERITLINAGDEFAPNPSVSLMLNFDPLDFDGDAVAARAQLDTIWEAFADGGSVLMPLQEYPFSARYGWVQDRYGVSWQLMLTDPEGDPRPFLIPALMFGGPVQNRAAAAVDRYLEVFEDTELGQRVPYGQPTGPANEDAVMFSDFRIGEQWFMAMDSGVEQDFSFTCGMSLEARCEDQAEIDRLWEALSAVPAAEQCGWLVDAFGMNWQIVPKNMGELMERPNAFQHLMPMKKIIISDI</sequence>
<dbReference type="SUPFAM" id="SSF54593">
    <property type="entry name" value="Glyoxalase/Bleomycin resistance protein/Dihydroxybiphenyl dioxygenase"/>
    <property type="match status" value="2"/>
</dbReference>
<accession>A0ABX6K3Y0</accession>
<feature type="domain" description="PhnB-like" evidence="1">
    <location>
        <begin position="153"/>
        <end position="272"/>
    </location>
</feature>
<dbReference type="InterPro" id="IPR028973">
    <property type="entry name" value="PhnB-like"/>
</dbReference>
<keyword evidence="3" id="KW-1185">Reference proteome</keyword>
<feature type="domain" description="PhnB-like" evidence="1">
    <location>
        <begin position="2"/>
        <end position="140"/>
    </location>
</feature>
<dbReference type="Proteomes" id="UP000503441">
    <property type="component" value="Chromosome"/>
</dbReference>
<evidence type="ECO:0000313" key="3">
    <source>
        <dbReference type="Proteomes" id="UP000503441"/>
    </source>
</evidence>
<evidence type="ECO:0000259" key="1">
    <source>
        <dbReference type="Pfam" id="PF06983"/>
    </source>
</evidence>
<dbReference type="Gene3D" id="3.30.720.100">
    <property type="match status" value="1"/>
</dbReference>
<dbReference type="Gene3D" id="3.30.720.110">
    <property type="match status" value="1"/>
</dbReference>
<dbReference type="CDD" id="cd06588">
    <property type="entry name" value="PhnB_like"/>
    <property type="match status" value="2"/>
</dbReference>
<dbReference type="Gene3D" id="3.10.180.10">
    <property type="entry name" value="2,3-Dihydroxybiphenyl 1,2-Dioxygenase, domain 1"/>
    <property type="match status" value="1"/>
</dbReference>
<proteinExistence type="predicted"/>
<protein>
    <submittedName>
        <fullName evidence="2">VOC family protein</fullName>
    </submittedName>
</protein>
<dbReference type="Pfam" id="PF06983">
    <property type="entry name" value="3-dmu-9_3-mt"/>
    <property type="match status" value="2"/>
</dbReference>
<name>A0ABX6K3Y0_9MICO</name>
<gene>
    <name evidence="2" type="ORF">G7066_09525</name>
</gene>
<organism evidence="2 3">
    <name type="scientific">Leucobacter coleopterorum</name>
    <dbReference type="NCBI Taxonomy" id="2714933"/>
    <lineage>
        <taxon>Bacteria</taxon>
        <taxon>Bacillati</taxon>
        <taxon>Actinomycetota</taxon>
        <taxon>Actinomycetes</taxon>
        <taxon>Micrococcales</taxon>
        <taxon>Microbacteriaceae</taxon>
        <taxon>Leucobacter</taxon>
    </lineage>
</organism>
<evidence type="ECO:0000313" key="2">
    <source>
        <dbReference type="EMBL" id="QIM19760.1"/>
    </source>
</evidence>
<dbReference type="EMBL" id="CP049933">
    <property type="protein sequence ID" value="QIM19760.1"/>
    <property type="molecule type" value="Genomic_DNA"/>
</dbReference>
<dbReference type="InterPro" id="IPR029068">
    <property type="entry name" value="Glyas_Bleomycin-R_OHBP_Dase"/>
</dbReference>
<dbReference type="PANTHER" id="PTHR33990">
    <property type="entry name" value="PROTEIN YJDN-RELATED"/>
    <property type="match status" value="1"/>
</dbReference>